<dbReference type="InterPro" id="IPR005135">
    <property type="entry name" value="Endo/exonuclease/phosphatase"/>
</dbReference>
<gene>
    <name evidence="2" type="ORF">SDC9_196115</name>
</gene>
<evidence type="ECO:0000313" key="2">
    <source>
        <dbReference type="EMBL" id="MPN48507.1"/>
    </source>
</evidence>
<accession>A0A645IB12</accession>
<proteinExistence type="predicted"/>
<protein>
    <recommendedName>
        <fullName evidence="1">Endonuclease/exonuclease/phosphatase domain-containing protein</fullName>
    </recommendedName>
</protein>
<sequence length="151" mass="17106">MARDAIDSVVKIDPKASFILMGDLNDDPTNKSIYEVLGAKGKIAETKKTGDMFNPFYAMYKAGYGSLAYQDSWNLFDNIVVSNNLINDPKQKVVLAKSDNNKFWGNIFNRSFLTQQSGQYKNYPLRTFVGTNFQGGYSDHFPVFIYLLSKQ</sequence>
<dbReference type="Gene3D" id="3.60.10.10">
    <property type="entry name" value="Endonuclease/exonuclease/phosphatase"/>
    <property type="match status" value="1"/>
</dbReference>
<reference evidence="2" key="1">
    <citation type="submission" date="2019-08" db="EMBL/GenBank/DDBJ databases">
        <authorList>
            <person name="Kucharzyk K."/>
            <person name="Murdoch R.W."/>
            <person name="Higgins S."/>
            <person name="Loffler F."/>
        </authorList>
    </citation>
    <scope>NUCLEOTIDE SEQUENCE</scope>
</reference>
<dbReference type="InterPro" id="IPR036691">
    <property type="entry name" value="Endo/exonu/phosph_ase_sf"/>
</dbReference>
<dbReference type="PANTHER" id="PTHR42834">
    <property type="entry name" value="ENDONUCLEASE/EXONUCLEASE/PHOSPHATASE FAMILY PROTEIN (AFU_ORTHOLOGUE AFUA_3G09210)"/>
    <property type="match status" value="1"/>
</dbReference>
<dbReference type="EMBL" id="VSSQ01110888">
    <property type="protein sequence ID" value="MPN48507.1"/>
    <property type="molecule type" value="Genomic_DNA"/>
</dbReference>
<dbReference type="SUPFAM" id="SSF56219">
    <property type="entry name" value="DNase I-like"/>
    <property type="match status" value="1"/>
</dbReference>
<comment type="caution">
    <text evidence="2">The sequence shown here is derived from an EMBL/GenBank/DDBJ whole genome shotgun (WGS) entry which is preliminary data.</text>
</comment>
<name>A0A645IB12_9ZZZZ</name>
<dbReference type="Pfam" id="PF19580">
    <property type="entry name" value="Exo_endo_phos_3"/>
    <property type="match status" value="1"/>
</dbReference>
<dbReference type="GO" id="GO:0003824">
    <property type="term" value="F:catalytic activity"/>
    <property type="evidence" value="ECO:0007669"/>
    <property type="project" value="InterPro"/>
</dbReference>
<evidence type="ECO:0000259" key="1">
    <source>
        <dbReference type="Pfam" id="PF19580"/>
    </source>
</evidence>
<dbReference type="PANTHER" id="PTHR42834:SF1">
    <property type="entry name" value="ENDONUCLEASE_EXONUCLEASE_PHOSPHATASE FAMILY PROTEIN (AFU_ORTHOLOGUE AFUA_3G09210)"/>
    <property type="match status" value="1"/>
</dbReference>
<feature type="domain" description="Endonuclease/exonuclease/phosphatase" evidence="1">
    <location>
        <begin position="2"/>
        <end position="147"/>
    </location>
</feature>
<dbReference type="AlphaFoldDB" id="A0A645IB12"/>
<organism evidence="2">
    <name type="scientific">bioreactor metagenome</name>
    <dbReference type="NCBI Taxonomy" id="1076179"/>
    <lineage>
        <taxon>unclassified sequences</taxon>
        <taxon>metagenomes</taxon>
        <taxon>ecological metagenomes</taxon>
    </lineage>
</organism>